<reference evidence="1" key="2">
    <citation type="submission" date="2023-05" db="EMBL/GenBank/DDBJ databases">
        <authorList>
            <consortium name="Lawrence Berkeley National Laboratory"/>
            <person name="Steindorff A."/>
            <person name="Hensen N."/>
            <person name="Bonometti L."/>
            <person name="Westerberg I."/>
            <person name="Brannstrom I.O."/>
            <person name="Guillou S."/>
            <person name="Cros-Aarteil S."/>
            <person name="Calhoun S."/>
            <person name="Haridas S."/>
            <person name="Kuo A."/>
            <person name="Mondo S."/>
            <person name="Pangilinan J."/>
            <person name="Riley R."/>
            <person name="Labutti K."/>
            <person name="Andreopoulos B."/>
            <person name="Lipzen A."/>
            <person name="Chen C."/>
            <person name="Yanf M."/>
            <person name="Daum C."/>
            <person name="Ng V."/>
            <person name="Clum A."/>
            <person name="Ohm R."/>
            <person name="Martin F."/>
            <person name="Silar P."/>
            <person name="Natvig D."/>
            <person name="Lalanne C."/>
            <person name="Gautier V."/>
            <person name="Ament-Velasquez S.L."/>
            <person name="Kruys A."/>
            <person name="Hutchinson M.I."/>
            <person name="Powell A.J."/>
            <person name="Barry K."/>
            <person name="Miller A.N."/>
            <person name="Grigoriev I.V."/>
            <person name="Debuchy R."/>
            <person name="Gladieux P."/>
            <person name="Thoren M.H."/>
            <person name="Johannesson H."/>
        </authorList>
    </citation>
    <scope>NUCLEOTIDE SEQUENCE</scope>
    <source>
        <strain evidence="1">CBS 508.74</strain>
    </source>
</reference>
<gene>
    <name evidence="1" type="ORF">N656DRAFT_781132</name>
</gene>
<sequence>MKTATPHLMLTVRRYGYLGYLTIRAGGVSFRYILHFPYCRTPFRCRLGTLKATCTSSSYSFQSTESPLHPDECTFKSLASARYCSIPEKKASCRVPEISQGLVLGITRLLTVGIVASQPSKPISVLYCTPYTACLITLPNLSTIRAVIVAKSQCPGSSFCESKNFHRPLGMLNRPPAPTLEFCLTTAVWTNFA</sequence>
<dbReference type="EMBL" id="MU853348">
    <property type="protein sequence ID" value="KAK4110828.1"/>
    <property type="molecule type" value="Genomic_DNA"/>
</dbReference>
<keyword evidence="2" id="KW-1185">Reference proteome</keyword>
<proteinExistence type="predicted"/>
<comment type="caution">
    <text evidence="1">The sequence shown here is derived from an EMBL/GenBank/DDBJ whole genome shotgun (WGS) entry which is preliminary data.</text>
</comment>
<dbReference type="AlphaFoldDB" id="A0AAN6QIF3"/>
<reference evidence="1" key="1">
    <citation type="journal article" date="2023" name="Mol. Phylogenet. Evol.">
        <title>Genome-scale phylogeny and comparative genomics of the fungal order Sordariales.</title>
        <authorList>
            <person name="Hensen N."/>
            <person name="Bonometti L."/>
            <person name="Westerberg I."/>
            <person name="Brannstrom I.O."/>
            <person name="Guillou S."/>
            <person name="Cros-Aarteil S."/>
            <person name="Calhoun S."/>
            <person name="Haridas S."/>
            <person name="Kuo A."/>
            <person name="Mondo S."/>
            <person name="Pangilinan J."/>
            <person name="Riley R."/>
            <person name="LaButti K."/>
            <person name="Andreopoulos B."/>
            <person name="Lipzen A."/>
            <person name="Chen C."/>
            <person name="Yan M."/>
            <person name="Daum C."/>
            <person name="Ng V."/>
            <person name="Clum A."/>
            <person name="Steindorff A."/>
            <person name="Ohm R.A."/>
            <person name="Martin F."/>
            <person name="Silar P."/>
            <person name="Natvig D.O."/>
            <person name="Lalanne C."/>
            <person name="Gautier V."/>
            <person name="Ament-Velasquez S.L."/>
            <person name="Kruys A."/>
            <person name="Hutchinson M.I."/>
            <person name="Powell A.J."/>
            <person name="Barry K."/>
            <person name="Miller A.N."/>
            <person name="Grigoriev I.V."/>
            <person name="Debuchy R."/>
            <person name="Gladieux P."/>
            <person name="Hiltunen Thoren M."/>
            <person name="Johannesson H."/>
        </authorList>
    </citation>
    <scope>NUCLEOTIDE SEQUENCE</scope>
    <source>
        <strain evidence="1">CBS 508.74</strain>
    </source>
</reference>
<dbReference type="Proteomes" id="UP001302812">
    <property type="component" value="Unassembled WGS sequence"/>
</dbReference>
<organism evidence="1 2">
    <name type="scientific">Canariomyces notabilis</name>
    <dbReference type="NCBI Taxonomy" id="2074819"/>
    <lineage>
        <taxon>Eukaryota</taxon>
        <taxon>Fungi</taxon>
        <taxon>Dikarya</taxon>
        <taxon>Ascomycota</taxon>
        <taxon>Pezizomycotina</taxon>
        <taxon>Sordariomycetes</taxon>
        <taxon>Sordariomycetidae</taxon>
        <taxon>Sordariales</taxon>
        <taxon>Chaetomiaceae</taxon>
        <taxon>Canariomyces</taxon>
    </lineage>
</organism>
<evidence type="ECO:0000313" key="2">
    <source>
        <dbReference type="Proteomes" id="UP001302812"/>
    </source>
</evidence>
<evidence type="ECO:0000313" key="1">
    <source>
        <dbReference type="EMBL" id="KAK4110828.1"/>
    </source>
</evidence>
<name>A0AAN6QIF3_9PEZI</name>
<protein>
    <submittedName>
        <fullName evidence="1">Uncharacterized protein</fullName>
    </submittedName>
</protein>
<accession>A0AAN6QIF3</accession>
<dbReference type="RefSeq" id="XP_064668398.1">
    <property type="nucleotide sequence ID" value="XM_064815525.1"/>
</dbReference>
<dbReference type="GeneID" id="89939650"/>